<dbReference type="PROSITE" id="PS50106">
    <property type="entry name" value="PDZ"/>
    <property type="match status" value="1"/>
</dbReference>
<evidence type="ECO:0000259" key="3">
    <source>
        <dbReference type="PROSITE" id="PS50826"/>
    </source>
</evidence>
<dbReference type="Gene3D" id="2.30.29.30">
    <property type="entry name" value="Pleckstrin-homology domain (PH domain)/Phosphotyrosine-binding domain (PTB)"/>
    <property type="match status" value="1"/>
</dbReference>
<dbReference type="PANTHER" id="PTHR46753:SF3">
    <property type="entry name" value="PDZ DOMAIN-CONTAINING PROTEIN"/>
    <property type="match status" value="1"/>
</dbReference>
<dbReference type="InterPro" id="IPR011993">
    <property type="entry name" value="PH-like_dom_sf"/>
</dbReference>
<dbReference type="Gene3D" id="2.30.42.10">
    <property type="match status" value="1"/>
</dbReference>
<dbReference type="Gene3D" id="1.20.58.900">
    <property type="match status" value="1"/>
</dbReference>
<dbReference type="InterPro" id="IPR004012">
    <property type="entry name" value="Run_dom"/>
</dbReference>
<dbReference type="Pfam" id="PF00595">
    <property type="entry name" value="PDZ"/>
    <property type="match status" value="1"/>
</dbReference>
<dbReference type="CDD" id="cd00136">
    <property type="entry name" value="PDZ_canonical"/>
    <property type="match status" value="1"/>
</dbReference>
<feature type="domain" description="PDZ" evidence="2">
    <location>
        <begin position="186"/>
        <end position="240"/>
    </location>
</feature>
<dbReference type="SUPFAM" id="SSF140741">
    <property type="entry name" value="RUN domain-like"/>
    <property type="match status" value="1"/>
</dbReference>
<reference evidence="4" key="2">
    <citation type="submission" date="2016-06" db="EMBL/GenBank/DDBJ databases">
        <title>The genome of a short-lived fish provides insights into sex chromosome evolution and the genetic control of aging.</title>
        <authorList>
            <person name="Reichwald K."/>
            <person name="Felder M."/>
            <person name="Petzold A."/>
            <person name="Koch P."/>
            <person name="Groth M."/>
            <person name="Platzer M."/>
        </authorList>
    </citation>
    <scope>NUCLEOTIDE SEQUENCE</scope>
    <source>
        <tissue evidence="4">Brain</tissue>
    </source>
</reference>
<organism evidence="4">
    <name type="scientific">Nothobranchius rachovii</name>
    <name type="common">bluefin notho</name>
    <dbReference type="NCBI Taxonomy" id="451742"/>
    <lineage>
        <taxon>Eukaryota</taxon>
        <taxon>Metazoa</taxon>
        <taxon>Chordata</taxon>
        <taxon>Craniata</taxon>
        <taxon>Vertebrata</taxon>
        <taxon>Euteleostomi</taxon>
        <taxon>Actinopterygii</taxon>
        <taxon>Neopterygii</taxon>
        <taxon>Teleostei</taxon>
        <taxon>Neoteleostei</taxon>
        <taxon>Acanthomorphata</taxon>
        <taxon>Ovalentaria</taxon>
        <taxon>Atherinomorphae</taxon>
        <taxon>Cyprinodontiformes</taxon>
        <taxon>Nothobranchiidae</taxon>
        <taxon>Nothobranchius</taxon>
    </lineage>
</organism>
<dbReference type="AlphaFoldDB" id="A0A1A8RDW8"/>
<sequence>MAPRDPLISSLRVCVLNLQSGGDAVTDSNPHLPSCCELLELVLRKGLQQPVLSLVHRDYWHCFQQLPHHDTCGRLSALSLAIEQTRACRKLLSAQGRGRYFLRLALSRRTLPQFFTHLLHTPRVLEWYVPVLSILRNEEFVEPFMSLLLVLSNMEFTLNMENCSFLDESWLLPVCEVYEVVPCRQVGMVLRYLSGRVFILDFIPGSQAHADKFISPGDIIDEINGTSLRNSKNGQAGVVLSRLRGHPLSIHVLRWRAQDGTVYQPLIKLLQTLRMENPHLQLGPASHRQPSHEQRPPSSSQCLKDGRIVYIVQFLGKAHIGLFGGKEVLQHAIPQVLSKNLPSKEVLLDMKETHLTCTEKNSSLKLFEHHYPEISCVGRFAQQDYTFAFCVADIPETPQSAGFYCVVLRACTIKECDDIICRIATGFKHTEWFV</sequence>
<feature type="region of interest" description="Disordered" evidence="1">
    <location>
        <begin position="281"/>
        <end position="301"/>
    </location>
</feature>
<feature type="domain" description="RUN" evidence="3">
    <location>
        <begin position="26"/>
        <end position="163"/>
    </location>
</feature>
<dbReference type="InterPro" id="IPR036034">
    <property type="entry name" value="PDZ_sf"/>
</dbReference>
<dbReference type="InterPro" id="IPR001478">
    <property type="entry name" value="PDZ"/>
</dbReference>
<dbReference type="InterPro" id="IPR037213">
    <property type="entry name" value="Run_dom_sf"/>
</dbReference>
<evidence type="ECO:0000256" key="1">
    <source>
        <dbReference type="SAM" id="MobiDB-lite"/>
    </source>
</evidence>
<dbReference type="SUPFAM" id="SSF50156">
    <property type="entry name" value="PDZ domain-like"/>
    <property type="match status" value="1"/>
</dbReference>
<dbReference type="PROSITE" id="PS50826">
    <property type="entry name" value="RUN"/>
    <property type="match status" value="1"/>
</dbReference>
<dbReference type="SUPFAM" id="SSF50729">
    <property type="entry name" value="PH domain-like"/>
    <property type="match status" value="1"/>
</dbReference>
<reference evidence="4" key="1">
    <citation type="submission" date="2016-05" db="EMBL/GenBank/DDBJ databases">
        <authorList>
            <person name="Lavstsen T."/>
            <person name="Jespersen J.S."/>
        </authorList>
    </citation>
    <scope>NUCLEOTIDE SEQUENCE</scope>
    <source>
        <tissue evidence="4">Brain</tissue>
    </source>
</reference>
<gene>
    <name evidence="4" type="primary">AL807798.3</name>
</gene>
<proteinExistence type="predicted"/>
<evidence type="ECO:0000259" key="2">
    <source>
        <dbReference type="PROSITE" id="PS50106"/>
    </source>
</evidence>
<evidence type="ECO:0000313" key="4">
    <source>
        <dbReference type="EMBL" id="SBS04260.1"/>
    </source>
</evidence>
<dbReference type="EMBL" id="HAEH01016263">
    <property type="protein sequence ID" value="SBS04260.1"/>
    <property type="molecule type" value="Transcribed_RNA"/>
</dbReference>
<dbReference type="SMART" id="SM00228">
    <property type="entry name" value="PDZ"/>
    <property type="match status" value="1"/>
</dbReference>
<name>A0A1A8RDW8_9TELE</name>
<dbReference type="Pfam" id="PF02759">
    <property type="entry name" value="RUN"/>
    <property type="match status" value="1"/>
</dbReference>
<accession>A0A1A8RDW8</accession>
<dbReference type="PANTHER" id="PTHR46753">
    <property type="entry name" value="FYVE AND COILED-COIL DOMAIN-CONTAINING PROTEIN 1"/>
    <property type="match status" value="1"/>
</dbReference>
<dbReference type="CDD" id="cd17682">
    <property type="entry name" value="RUN_RUFY4_like"/>
    <property type="match status" value="1"/>
</dbReference>
<protein>
    <submittedName>
        <fullName evidence="4">Uncharacterized protein</fullName>
    </submittedName>
</protein>